<comment type="cofactor">
    <cofactor evidence="1 8">
        <name>heme</name>
        <dbReference type="ChEBI" id="CHEBI:30413"/>
    </cofactor>
</comment>
<keyword evidence="7 9" id="KW-0503">Monooxygenase</keyword>
<dbReference type="Proteomes" id="UP001174934">
    <property type="component" value="Unassembled WGS sequence"/>
</dbReference>
<dbReference type="PRINTS" id="PR00385">
    <property type="entry name" value="P450"/>
</dbReference>
<protein>
    <submittedName>
        <fullName evidence="11">Cytochrome P450</fullName>
    </submittedName>
</protein>
<comment type="similarity">
    <text evidence="2 9">Belongs to the cytochrome P450 family.</text>
</comment>
<dbReference type="InterPro" id="IPR050121">
    <property type="entry name" value="Cytochrome_P450_monoxygenase"/>
</dbReference>
<dbReference type="PANTHER" id="PTHR24305">
    <property type="entry name" value="CYTOCHROME P450"/>
    <property type="match status" value="1"/>
</dbReference>
<keyword evidence="6 8" id="KW-0408">Iron</keyword>
<dbReference type="GO" id="GO:0004497">
    <property type="term" value="F:monooxygenase activity"/>
    <property type="evidence" value="ECO:0007669"/>
    <property type="project" value="UniProtKB-KW"/>
</dbReference>
<keyword evidence="3 8" id="KW-0349">Heme</keyword>
<dbReference type="Pfam" id="PF00067">
    <property type="entry name" value="p450"/>
    <property type="match status" value="1"/>
</dbReference>
<evidence type="ECO:0000256" key="6">
    <source>
        <dbReference type="ARBA" id="ARBA00023004"/>
    </source>
</evidence>
<evidence type="ECO:0000256" key="7">
    <source>
        <dbReference type="ARBA" id="ARBA00023033"/>
    </source>
</evidence>
<dbReference type="InterPro" id="IPR002401">
    <property type="entry name" value="Cyt_P450_E_grp-I"/>
</dbReference>
<dbReference type="GO" id="GO:0016705">
    <property type="term" value="F:oxidoreductase activity, acting on paired donors, with incorporation or reduction of molecular oxygen"/>
    <property type="evidence" value="ECO:0007669"/>
    <property type="project" value="InterPro"/>
</dbReference>
<evidence type="ECO:0000256" key="8">
    <source>
        <dbReference type="PIRSR" id="PIRSR602401-1"/>
    </source>
</evidence>
<evidence type="ECO:0000256" key="1">
    <source>
        <dbReference type="ARBA" id="ARBA00001971"/>
    </source>
</evidence>
<evidence type="ECO:0000313" key="11">
    <source>
        <dbReference type="EMBL" id="KAK0621887.1"/>
    </source>
</evidence>
<keyword evidence="10" id="KW-1133">Transmembrane helix</keyword>
<dbReference type="SUPFAM" id="SSF48264">
    <property type="entry name" value="Cytochrome P450"/>
    <property type="match status" value="1"/>
</dbReference>
<dbReference type="GO" id="GO:0020037">
    <property type="term" value="F:heme binding"/>
    <property type="evidence" value="ECO:0007669"/>
    <property type="project" value="InterPro"/>
</dbReference>
<name>A0AA39WUM8_9PEZI</name>
<evidence type="ECO:0000313" key="12">
    <source>
        <dbReference type="Proteomes" id="UP001174934"/>
    </source>
</evidence>
<dbReference type="PROSITE" id="PS00086">
    <property type="entry name" value="CYTOCHROME_P450"/>
    <property type="match status" value="1"/>
</dbReference>
<accession>A0AA39WUM8</accession>
<sequence length="501" mass="56776">MNSVASSISWAHVAGAVVIYYASLAFYRLFLDPLARFPGPKLAAVSRWYEAYYDVVLNGQYTHRILEMHKEYGSPYELHVNDPSFFPHLYRQDGRWNKYAWAYDAQGLQGAIVVTADHDAHRARRQPLNPLYSKQKVASKLHIMYRNIDKLCARLDQLVSSDKTGDKKVVDVGASISAFARDVSTEFTLGKTYNALDKEDFGLGVTSVAQSSGAIWRVTKHVRWFGPLLVNMPLWLAMRISDEETKAFLNFIKENEDDTKRLMTAATTPDDKTPHTIVHEIMASSLPPSDKTPKRIFGDVATVTGAGFETTASVLRLILFHLYTNPDILHKLRAELGTIPASNPELKQLEHLPYLTAILTEGMRLSPAIGTRMARIAPDRSLVYGNWTIPAGTPVGMTTILMHTDEKLYPEPMRFIPERWVDPEERKKNEKTFAPFSRGTRNCLGMYVAWAELYLLVSALVYRYDFDFKDYATAKDFEMVSDQFIIGTLAKNVLNGIVYRR</sequence>
<keyword evidence="12" id="KW-1185">Reference proteome</keyword>
<comment type="caution">
    <text evidence="11">The sequence shown here is derived from an EMBL/GenBank/DDBJ whole genome shotgun (WGS) entry which is preliminary data.</text>
</comment>
<evidence type="ECO:0000256" key="10">
    <source>
        <dbReference type="SAM" id="Phobius"/>
    </source>
</evidence>
<dbReference type="EMBL" id="JAULSR010000004">
    <property type="protein sequence ID" value="KAK0621887.1"/>
    <property type="molecule type" value="Genomic_DNA"/>
</dbReference>
<gene>
    <name evidence="11" type="ORF">B0T17DRAFT_494676</name>
</gene>
<evidence type="ECO:0000256" key="2">
    <source>
        <dbReference type="ARBA" id="ARBA00010617"/>
    </source>
</evidence>
<evidence type="ECO:0000256" key="3">
    <source>
        <dbReference type="ARBA" id="ARBA00022617"/>
    </source>
</evidence>
<dbReference type="PANTHER" id="PTHR24305:SF157">
    <property type="entry name" value="N-ACETYLTRYPTOPHAN 6-HYDROXYLASE IVOC-RELATED"/>
    <property type="match status" value="1"/>
</dbReference>
<keyword evidence="10" id="KW-0812">Transmembrane</keyword>
<evidence type="ECO:0000256" key="9">
    <source>
        <dbReference type="RuleBase" id="RU000461"/>
    </source>
</evidence>
<feature type="binding site" description="axial binding residue" evidence="8">
    <location>
        <position position="443"/>
    </location>
    <ligand>
        <name>heme</name>
        <dbReference type="ChEBI" id="CHEBI:30413"/>
    </ligand>
    <ligandPart>
        <name>Fe</name>
        <dbReference type="ChEBI" id="CHEBI:18248"/>
    </ligandPart>
</feature>
<keyword evidence="4 8" id="KW-0479">Metal-binding</keyword>
<feature type="transmembrane region" description="Helical" evidence="10">
    <location>
        <begin position="12"/>
        <end position="31"/>
    </location>
</feature>
<dbReference type="InterPro" id="IPR001128">
    <property type="entry name" value="Cyt_P450"/>
</dbReference>
<keyword evidence="10" id="KW-0472">Membrane</keyword>
<organism evidence="11 12">
    <name type="scientific">Bombardia bombarda</name>
    <dbReference type="NCBI Taxonomy" id="252184"/>
    <lineage>
        <taxon>Eukaryota</taxon>
        <taxon>Fungi</taxon>
        <taxon>Dikarya</taxon>
        <taxon>Ascomycota</taxon>
        <taxon>Pezizomycotina</taxon>
        <taxon>Sordariomycetes</taxon>
        <taxon>Sordariomycetidae</taxon>
        <taxon>Sordariales</taxon>
        <taxon>Lasiosphaeriaceae</taxon>
        <taxon>Bombardia</taxon>
    </lineage>
</organism>
<evidence type="ECO:0000256" key="5">
    <source>
        <dbReference type="ARBA" id="ARBA00023002"/>
    </source>
</evidence>
<proteinExistence type="inferred from homology"/>
<reference evidence="11" key="1">
    <citation type="submission" date="2023-06" db="EMBL/GenBank/DDBJ databases">
        <title>Genome-scale phylogeny and comparative genomics of the fungal order Sordariales.</title>
        <authorList>
            <consortium name="Lawrence Berkeley National Laboratory"/>
            <person name="Hensen N."/>
            <person name="Bonometti L."/>
            <person name="Westerberg I."/>
            <person name="Brannstrom I.O."/>
            <person name="Guillou S."/>
            <person name="Cros-Aarteil S."/>
            <person name="Calhoun S."/>
            <person name="Haridas S."/>
            <person name="Kuo A."/>
            <person name="Mondo S."/>
            <person name="Pangilinan J."/>
            <person name="Riley R."/>
            <person name="LaButti K."/>
            <person name="Andreopoulos B."/>
            <person name="Lipzen A."/>
            <person name="Chen C."/>
            <person name="Yanf M."/>
            <person name="Daum C."/>
            <person name="Ng V."/>
            <person name="Clum A."/>
            <person name="Steindorff A."/>
            <person name="Ohm R."/>
            <person name="Martin F."/>
            <person name="Silar P."/>
            <person name="Natvig D."/>
            <person name="Lalanne C."/>
            <person name="Gautier V."/>
            <person name="Ament-velasquez S.L."/>
            <person name="Kruys A."/>
            <person name="Hutchinson M.I."/>
            <person name="Powell A.J."/>
            <person name="Barry K."/>
            <person name="Miller A.N."/>
            <person name="Grigoriev I.V."/>
            <person name="Debuchy R."/>
            <person name="Gladieux P."/>
            <person name="Thoren M.H."/>
            <person name="Johannesson H."/>
        </authorList>
    </citation>
    <scope>NUCLEOTIDE SEQUENCE</scope>
    <source>
        <strain evidence="11">SMH3391-2</strain>
    </source>
</reference>
<dbReference type="PRINTS" id="PR00463">
    <property type="entry name" value="EP450I"/>
</dbReference>
<dbReference type="CDD" id="cd11062">
    <property type="entry name" value="CYP58-like"/>
    <property type="match status" value="1"/>
</dbReference>
<dbReference type="GO" id="GO:0005506">
    <property type="term" value="F:iron ion binding"/>
    <property type="evidence" value="ECO:0007669"/>
    <property type="project" value="InterPro"/>
</dbReference>
<dbReference type="InterPro" id="IPR017972">
    <property type="entry name" value="Cyt_P450_CS"/>
</dbReference>
<keyword evidence="5 9" id="KW-0560">Oxidoreductase</keyword>
<dbReference type="InterPro" id="IPR036396">
    <property type="entry name" value="Cyt_P450_sf"/>
</dbReference>
<evidence type="ECO:0000256" key="4">
    <source>
        <dbReference type="ARBA" id="ARBA00022723"/>
    </source>
</evidence>
<dbReference type="AlphaFoldDB" id="A0AA39WUM8"/>
<dbReference type="Gene3D" id="1.10.630.10">
    <property type="entry name" value="Cytochrome P450"/>
    <property type="match status" value="1"/>
</dbReference>